<protein>
    <submittedName>
        <fullName evidence="1">Uncharacterized protein</fullName>
    </submittedName>
</protein>
<evidence type="ECO:0000313" key="1">
    <source>
        <dbReference type="EMBL" id="CAI9724338.1"/>
    </source>
</evidence>
<sequence>MTLGYDSRSMMQMVVEMYYMHYRTMKPRYTPLRSFSKSFENAMSGPEFVPISESKRLLETKKCDDACRMSVQIFLRPRISRLSNDHCNSGGNWVSEDKHV</sequence>
<dbReference type="EMBL" id="OX597819">
    <property type="protein sequence ID" value="CAI9724338.1"/>
    <property type="molecule type" value="Genomic_DNA"/>
</dbReference>
<name>A0AA36AXY9_OCTVU</name>
<gene>
    <name evidence="1" type="ORF">OCTVUL_1B001754</name>
</gene>
<reference evidence="1" key="1">
    <citation type="submission" date="2023-08" db="EMBL/GenBank/DDBJ databases">
        <authorList>
            <person name="Alioto T."/>
            <person name="Alioto T."/>
            <person name="Gomez Garrido J."/>
        </authorList>
    </citation>
    <scope>NUCLEOTIDE SEQUENCE</scope>
</reference>
<keyword evidence="2" id="KW-1185">Reference proteome</keyword>
<dbReference type="Proteomes" id="UP001162480">
    <property type="component" value="Chromosome 6"/>
</dbReference>
<proteinExistence type="predicted"/>
<dbReference type="AlphaFoldDB" id="A0AA36AXY9"/>
<accession>A0AA36AXY9</accession>
<organism evidence="1 2">
    <name type="scientific">Octopus vulgaris</name>
    <name type="common">Common octopus</name>
    <dbReference type="NCBI Taxonomy" id="6645"/>
    <lineage>
        <taxon>Eukaryota</taxon>
        <taxon>Metazoa</taxon>
        <taxon>Spiralia</taxon>
        <taxon>Lophotrochozoa</taxon>
        <taxon>Mollusca</taxon>
        <taxon>Cephalopoda</taxon>
        <taxon>Coleoidea</taxon>
        <taxon>Octopodiformes</taxon>
        <taxon>Octopoda</taxon>
        <taxon>Incirrata</taxon>
        <taxon>Octopodidae</taxon>
        <taxon>Octopus</taxon>
    </lineage>
</organism>
<evidence type="ECO:0000313" key="2">
    <source>
        <dbReference type="Proteomes" id="UP001162480"/>
    </source>
</evidence>